<organism evidence="1 2">
    <name type="scientific">Cordylochernes scorpioides</name>
    <dbReference type="NCBI Taxonomy" id="51811"/>
    <lineage>
        <taxon>Eukaryota</taxon>
        <taxon>Metazoa</taxon>
        <taxon>Ecdysozoa</taxon>
        <taxon>Arthropoda</taxon>
        <taxon>Chelicerata</taxon>
        <taxon>Arachnida</taxon>
        <taxon>Pseudoscorpiones</taxon>
        <taxon>Cheliferoidea</taxon>
        <taxon>Chernetidae</taxon>
        <taxon>Cordylochernes</taxon>
    </lineage>
</organism>
<reference evidence="1 2" key="1">
    <citation type="submission" date="2022-01" db="EMBL/GenBank/DDBJ databases">
        <title>A chromosomal length assembly of Cordylochernes scorpioides.</title>
        <authorList>
            <person name="Zeh D."/>
            <person name="Zeh J."/>
        </authorList>
    </citation>
    <scope>NUCLEOTIDE SEQUENCE [LARGE SCALE GENOMIC DNA]</scope>
    <source>
        <strain evidence="1">IN4F17</strain>
        <tissue evidence="1">Whole Body</tissue>
    </source>
</reference>
<evidence type="ECO:0000313" key="2">
    <source>
        <dbReference type="Proteomes" id="UP001235939"/>
    </source>
</evidence>
<proteinExistence type="predicted"/>
<gene>
    <name evidence="1" type="ORF">LAZ67_8001515</name>
</gene>
<evidence type="ECO:0000313" key="1">
    <source>
        <dbReference type="EMBL" id="UYV71044.1"/>
    </source>
</evidence>
<protein>
    <submittedName>
        <fullName evidence="1">Uncharacterized protein</fullName>
    </submittedName>
</protein>
<accession>A0ABY6KQS5</accession>
<sequence length="98" mass="11560">MHFADYEEKLDRLLHRCNSMVLEGNREDRNRQDLYVCEYGPVELGRYPNLLSQLLNANAIRKALQSDEDLSKLIQKIQNDIVIFYEYTLENGILFKGH</sequence>
<dbReference type="Proteomes" id="UP001235939">
    <property type="component" value="Chromosome 08"/>
</dbReference>
<keyword evidence="2" id="KW-1185">Reference proteome</keyword>
<name>A0ABY6KQS5_9ARAC</name>
<dbReference type="EMBL" id="CP092870">
    <property type="protein sequence ID" value="UYV71044.1"/>
    <property type="molecule type" value="Genomic_DNA"/>
</dbReference>